<accession>A0A318KK55</accession>
<evidence type="ECO:0000313" key="2">
    <source>
        <dbReference type="Proteomes" id="UP000247612"/>
    </source>
</evidence>
<evidence type="ECO:0000313" key="1">
    <source>
        <dbReference type="EMBL" id="PXX78464.1"/>
    </source>
</evidence>
<keyword evidence="2" id="KW-1185">Reference proteome</keyword>
<sequence length="137" mass="15895">MAKYDYWLTDDGLQLLAGWARSGLTDEQIAHNMGIAVSTLYEWKKRYSEISEVLKNNKEIADIAVENALYKRAIGYSYTETTKEDGKVIKTVEKEVVPDTTAQIFWLKNRQPERWRDKQEIQNSGNMDFNVTIKVVE</sequence>
<dbReference type="SUPFAM" id="SSF46689">
    <property type="entry name" value="Homeodomain-like"/>
    <property type="match status" value="1"/>
</dbReference>
<dbReference type="GO" id="GO:0003677">
    <property type="term" value="F:DNA binding"/>
    <property type="evidence" value="ECO:0007669"/>
    <property type="project" value="UniProtKB-KW"/>
</dbReference>
<keyword evidence="1" id="KW-0238">DNA-binding</keyword>
<organism evidence="1 2">
    <name type="scientific">Dielma fastidiosa</name>
    <dbReference type="NCBI Taxonomy" id="1034346"/>
    <lineage>
        <taxon>Bacteria</taxon>
        <taxon>Bacillati</taxon>
        <taxon>Bacillota</taxon>
        <taxon>Erysipelotrichia</taxon>
        <taxon>Erysipelotrichales</taxon>
        <taxon>Erysipelotrichaceae</taxon>
        <taxon>Dielma</taxon>
    </lineage>
</organism>
<dbReference type="AlphaFoldDB" id="A0A318KK55"/>
<comment type="caution">
    <text evidence="1">The sequence shown here is derived from an EMBL/GenBank/DDBJ whole genome shotgun (WGS) entry which is preliminary data.</text>
</comment>
<dbReference type="OrthoDB" id="5868871at2"/>
<dbReference type="Gene3D" id="1.10.10.60">
    <property type="entry name" value="Homeodomain-like"/>
    <property type="match status" value="1"/>
</dbReference>
<proteinExistence type="predicted"/>
<reference evidence="1 2" key="1">
    <citation type="submission" date="2018-05" db="EMBL/GenBank/DDBJ databases">
        <title>Genomic Encyclopedia of Type Strains, Phase IV (KMG-IV): sequencing the most valuable type-strain genomes for metagenomic binning, comparative biology and taxonomic classification.</title>
        <authorList>
            <person name="Goeker M."/>
        </authorList>
    </citation>
    <scope>NUCLEOTIDE SEQUENCE [LARGE SCALE GENOMIC DNA]</scope>
    <source>
        <strain evidence="1 2">JC118</strain>
    </source>
</reference>
<dbReference type="STRING" id="1034346.GCA_000313565_03049"/>
<gene>
    <name evidence="1" type="ORF">DES51_1074</name>
</gene>
<dbReference type="RefSeq" id="WP_026881028.1">
    <property type="nucleotide sequence ID" value="NZ_CABKRQ010000008.1"/>
</dbReference>
<dbReference type="EMBL" id="QJKH01000007">
    <property type="protein sequence ID" value="PXX78464.1"/>
    <property type="molecule type" value="Genomic_DNA"/>
</dbReference>
<dbReference type="Proteomes" id="UP000247612">
    <property type="component" value="Unassembled WGS sequence"/>
</dbReference>
<protein>
    <submittedName>
        <fullName evidence="1">Homeodomain-like domain-containing protein</fullName>
    </submittedName>
</protein>
<keyword evidence="1" id="KW-0371">Homeobox</keyword>
<name>A0A318KK55_9FIRM</name>
<dbReference type="InterPro" id="IPR009057">
    <property type="entry name" value="Homeodomain-like_sf"/>
</dbReference>